<organism evidence="1 2">
    <name type="scientific">Camellia lanceoleosa</name>
    <dbReference type="NCBI Taxonomy" id="1840588"/>
    <lineage>
        <taxon>Eukaryota</taxon>
        <taxon>Viridiplantae</taxon>
        <taxon>Streptophyta</taxon>
        <taxon>Embryophyta</taxon>
        <taxon>Tracheophyta</taxon>
        <taxon>Spermatophyta</taxon>
        <taxon>Magnoliopsida</taxon>
        <taxon>eudicotyledons</taxon>
        <taxon>Gunneridae</taxon>
        <taxon>Pentapetalae</taxon>
        <taxon>asterids</taxon>
        <taxon>Ericales</taxon>
        <taxon>Theaceae</taxon>
        <taxon>Camellia</taxon>
    </lineage>
</organism>
<evidence type="ECO:0000313" key="2">
    <source>
        <dbReference type="Proteomes" id="UP001060215"/>
    </source>
</evidence>
<keyword evidence="2" id="KW-1185">Reference proteome</keyword>
<comment type="caution">
    <text evidence="1">The sequence shown here is derived from an EMBL/GenBank/DDBJ whole genome shotgun (WGS) entry which is preliminary data.</text>
</comment>
<accession>A0ACC0IFY0</accession>
<name>A0ACC0IFY0_9ERIC</name>
<dbReference type="Proteomes" id="UP001060215">
    <property type="component" value="Chromosome 6"/>
</dbReference>
<protein>
    <submittedName>
        <fullName evidence="1">Basic leucine zipper 19</fullName>
    </submittedName>
</protein>
<sequence length="320" mass="35752">MTRVGFRSQIDDISWTSNIALFTSLQDLYGFRVNEIFNTQLEITKKNTANCYLGTAQNFEPVTPVRFWFLCFITMEDGEIDYSNQEVCSSPNIGEPPKTSSWESFLNDLQKETCTHTHTCNPPRLDTSHSHTCHHVHTKIVPAATQDKVSTGDIAECAEKKSKRCPTGNGEAVHKYREKKARTASLEDEVAGLKAVIQRLMKRLQGQAALEAEVARLKYSLVDIRRRIDGEIGSFPYQNPSKNADMCQNLANPNMSCVYLINPCNVQCDDQVYCFQPGVERKSGEDVSMNGQGFGGCEFENLQCVGNQNAVPKEFPGCGL</sequence>
<proteinExistence type="predicted"/>
<dbReference type="EMBL" id="CM045763">
    <property type="protein sequence ID" value="KAI8023727.1"/>
    <property type="molecule type" value="Genomic_DNA"/>
</dbReference>
<gene>
    <name evidence="1" type="ORF">LOK49_LG03G03803</name>
</gene>
<evidence type="ECO:0000313" key="1">
    <source>
        <dbReference type="EMBL" id="KAI8023727.1"/>
    </source>
</evidence>
<reference evidence="1 2" key="1">
    <citation type="journal article" date="2022" name="Plant J.">
        <title>Chromosome-level genome of Camellia lanceoleosa provides a valuable resource for understanding genome evolution and self-incompatibility.</title>
        <authorList>
            <person name="Gong W."/>
            <person name="Xiao S."/>
            <person name="Wang L."/>
            <person name="Liao Z."/>
            <person name="Chang Y."/>
            <person name="Mo W."/>
            <person name="Hu G."/>
            <person name="Li W."/>
            <person name="Zhao G."/>
            <person name="Zhu H."/>
            <person name="Hu X."/>
            <person name="Ji K."/>
            <person name="Xiang X."/>
            <person name="Song Q."/>
            <person name="Yuan D."/>
            <person name="Jin S."/>
            <person name="Zhang L."/>
        </authorList>
    </citation>
    <scope>NUCLEOTIDE SEQUENCE [LARGE SCALE GENOMIC DNA]</scope>
    <source>
        <strain evidence="1">SQ_2022a</strain>
    </source>
</reference>